<dbReference type="InterPro" id="IPR042099">
    <property type="entry name" value="ANL_N_sf"/>
</dbReference>
<dbReference type="Gene3D" id="3.40.50.1820">
    <property type="entry name" value="alpha/beta hydrolase"/>
    <property type="match status" value="1"/>
</dbReference>
<dbReference type="PANTHER" id="PTHR45527:SF1">
    <property type="entry name" value="FATTY ACID SYNTHASE"/>
    <property type="match status" value="1"/>
</dbReference>
<dbReference type="GO" id="GO:0005829">
    <property type="term" value="C:cytosol"/>
    <property type="evidence" value="ECO:0007669"/>
    <property type="project" value="TreeGrafter"/>
</dbReference>
<proteinExistence type="inferred from homology"/>
<evidence type="ECO:0000259" key="6">
    <source>
        <dbReference type="PROSITE" id="PS50075"/>
    </source>
</evidence>
<dbReference type="InterPro" id="IPR029063">
    <property type="entry name" value="SAM-dependent_MTases_sf"/>
</dbReference>
<dbReference type="KEGG" id="sct:SCAT_p0615"/>
<name>F8JMJ7_STREN</name>
<evidence type="ECO:0000256" key="5">
    <source>
        <dbReference type="SAM" id="MobiDB-lite"/>
    </source>
</evidence>
<dbReference type="SMART" id="SM00823">
    <property type="entry name" value="PKS_PP"/>
    <property type="match status" value="1"/>
</dbReference>
<dbReference type="SUPFAM" id="SSF52777">
    <property type="entry name" value="CoA-dependent acyltransferases"/>
    <property type="match status" value="2"/>
</dbReference>
<feature type="compositionally biased region" description="Low complexity" evidence="5">
    <location>
        <begin position="1433"/>
        <end position="1450"/>
    </location>
</feature>
<geneLocation type="plasmid" evidence="7 8">
    <name>pSCATT</name>
</geneLocation>
<dbReference type="PROSITE" id="PS50075">
    <property type="entry name" value="CARRIER"/>
    <property type="match status" value="1"/>
</dbReference>
<feature type="domain" description="Carrier" evidence="6">
    <location>
        <begin position="1356"/>
        <end position="1431"/>
    </location>
</feature>
<gene>
    <name evidence="7" type="ordered locus">SCATT_p11270</name>
</gene>
<feature type="region of interest" description="Disordered" evidence="5">
    <location>
        <begin position="600"/>
        <end position="625"/>
    </location>
</feature>
<dbReference type="SUPFAM" id="SSF56801">
    <property type="entry name" value="Acetyl-CoA synthetase-like"/>
    <property type="match status" value="1"/>
</dbReference>
<dbReference type="InterPro" id="IPR006162">
    <property type="entry name" value="Ppantetheine_attach_site"/>
</dbReference>
<feature type="region of interest" description="Disordered" evidence="5">
    <location>
        <begin position="1433"/>
        <end position="1463"/>
    </location>
</feature>
<protein>
    <submittedName>
        <fullName evidence="7">Non-ribosomal peptide synthetase</fullName>
    </submittedName>
</protein>
<dbReference type="Gene3D" id="3.40.50.12780">
    <property type="entry name" value="N-terminal domain of ligase-like"/>
    <property type="match status" value="1"/>
</dbReference>
<dbReference type="GO" id="GO:0047527">
    <property type="term" value="F:2,3-dihydroxybenzoate-serine ligase activity"/>
    <property type="evidence" value="ECO:0007669"/>
    <property type="project" value="TreeGrafter"/>
</dbReference>
<dbReference type="GO" id="GO:0009403">
    <property type="term" value="P:toxin biosynthetic process"/>
    <property type="evidence" value="ECO:0007669"/>
    <property type="project" value="UniProtKB-ARBA"/>
</dbReference>
<keyword evidence="3" id="KW-0596">Phosphopantetheine</keyword>
<dbReference type="InterPro" id="IPR020806">
    <property type="entry name" value="PKS_PP-bd"/>
</dbReference>
<dbReference type="GO" id="GO:0031177">
    <property type="term" value="F:phosphopantetheine binding"/>
    <property type="evidence" value="ECO:0007669"/>
    <property type="project" value="InterPro"/>
</dbReference>
<accession>F8JMJ7</accession>
<dbReference type="PATRIC" id="fig|1003195.11.peg.594"/>
<dbReference type="CDD" id="cd19531">
    <property type="entry name" value="LCL_NRPS-like"/>
    <property type="match status" value="1"/>
</dbReference>
<dbReference type="Pfam" id="PF00668">
    <property type="entry name" value="Condensation"/>
    <property type="match status" value="1"/>
</dbReference>
<dbReference type="InterPro" id="IPR000873">
    <property type="entry name" value="AMP-dep_synth/lig_dom"/>
</dbReference>
<dbReference type="RefSeq" id="WP_014151070.1">
    <property type="nucleotide sequence ID" value="NC_016113.1"/>
</dbReference>
<evidence type="ECO:0000256" key="2">
    <source>
        <dbReference type="ARBA" id="ARBA00006432"/>
    </source>
</evidence>
<dbReference type="GO" id="GO:0043041">
    <property type="term" value="P:amino acid activation for nonribosomal peptide biosynthetic process"/>
    <property type="evidence" value="ECO:0007669"/>
    <property type="project" value="TreeGrafter"/>
</dbReference>
<dbReference type="EMBL" id="CP003229">
    <property type="protein sequence ID" value="AEW99320.1"/>
    <property type="molecule type" value="Genomic_DNA"/>
</dbReference>
<keyword evidence="4" id="KW-0597">Phosphoprotein</keyword>
<dbReference type="SUPFAM" id="SSF47336">
    <property type="entry name" value="ACP-like"/>
    <property type="match status" value="1"/>
</dbReference>
<evidence type="ECO:0000313" key="7">
    <source>
        <dbReference type="EMBL" id="AEW99320.1"/>
    </source>
</evidence>
<dbReference type="PROSITE" id="PS00012">
    <property type="entry name" value="PHOSPHOPANTETHEINE"/>
    <property type="match status" value="1"/>
</dbReference>
<evidence type="ECO:0000256" key="3">
    <source>
        <dbReference type="ARBA" id="ARBA00022450"/>
    </source>
</evidence>
<comment type="cofactor">
    <cofactor evidence="1">
        <name>pantetheine 4'-phosphate</name>
        <dbReference type="ChEBI" id="CHEBI:47942"/>
    </cofactor>
</comment>
<sequence>MPNATPTAERQRLLARLLDQRGVAPRVPGIPRSPRDRSALPLSFAQQRIWFFHRLAPTSAVYNVAGAARMRGPLDEGVLRHCLDEVVRRHEALRTTFHLHQGRPVQRVEPPRPLAVPVHDLRGLPPAERDAAVTRRCEEEVARPFDLENGPMLRPVLLRLADHEHLLLLVQHHIATDGWSLNILLREVGTLYEAAVRGREPRLPELPVQYADYADWQREWLTGETLERQLAYWRERLTGARLLQLPSARPPTAARGWDGGSSSFRIPPETMRRISALADAERATPYMVLLAAYALVLARRSGQDDLVIGAPVANRGRSETEGIVGCFVNTLPLRMDVSGDPAFREVLRQAREVCLGGYAHQEVPFEKIVEEVNPERDASGRTPLIRHMLGLHNMPRPSLDLPGVGIELVGVGTGKARFDLELELSPAPDGGIDGLVWYAVDLFDKADVDRITDALGAVLDAAVAAPDTPVRRLPAVGPRERAALDALSRGTADRPGAREPAAPEPADDAPAVLADGVRWSHRGLRERAGALAARLRALGVAPGDPVLVLQRTSPSAVATLLAVDDCGAVAVAVDPGRPDEEIRSVARRCGARIAVGDRPGDPGVLLPPDTRLVRPDDGVPGARPPKVRDAVARWLARTLDDPSGGAVAVVGPALLESARPFLLWPVAAGRTVVLPERTAPPGSPEWARRTRELVAASGAGVLHTTPSLLATLTDAPDDDRWADRVRHVVCSGEELWPRLIERCHRTLPAAELYVVRRPAGAAGELLVERVPSPAEPTSPTPAHRVRSRTRWQLLDDHGMPVPFGVPGLLHLAGDGTGVADPFRPGRRLWRTGERAVLTPGGELRLLGPADSDATAGRVRAVLLERAEVARAEVTADGDGGCRAYVAPRAVPPGGAEEQEAAFAAAFAGRAPEEDPMLGLAGWSPGRGAEPVAAGEMRAWLEATAARVLGFAPRRVLEVGCRTGALLFRVAPRCAEYWATDPSARSLGHIREDRDRLAGHADRVRLLQRAPHDFSGLPQGAFDVVVLPVLAGYFPGPGYLERVLAAAVRAVRPGGHVLLTDVAHLALLPVRETAGALAQAPPGTTVAALAAGVAARVDERRELAADPRLFAALAGRLPGVAAVTAWARTAGAARELTAYRYDVLLRVGDGPPDGQPWPEADWGAEGLDLAAVGRRLAARPERLVLRDVPDARVAADAALWRRLSGWPPDAPGTVAELTADAPPGVPGADPEALAVLAAEAGYDTDAVATARPGVLDYALRRRTGEDRRRGGPPEALRLTVDAPPTGPLVNDPAAPARAEALLPRLRARLRERLPEAADRVELIAVGRWPLGPDGTVAPELLPLPGTDAGRTGDGPVAPRTETERAVARVWADALGIDRVGVDEDFFALGGHSLLAAEIADRLRDVLDADLPLARLFESPTVAAVARYIDAERANGATAAGPSPASARAPIPRIDRDRYRRRTRT</sequence>
<reference evidence="8" key="1">
    <citation type="submission" date="2011-12" db="EMBL/GenBank/DDBJ databases">
        <title>Complete genome sequence of Streptomyces cattleya strain DSM 46488.</title>
        <authorList>
            <person name="Ou H.-Y."/>
            <person name="Li P."/>
            <person name="Zhao C."/>
            <person name="O'Hagan D."/>
            <person name="Deng Z."/>
        </authorList>
    </citation>
    <scope>NUCLEOTIDE SEQUENCE [LARGE SCALE GENOMIC DNA]</scope>
    <source>
        <strain evidence="8">ATCC 35852 / DSM 46488 / JCM 4925 / NBRC 14057 / NRRL 8057</strain>
        <plasmid evidence="8">Plasmid pSCATT</plasmid>
    </source>
</reference>
<evidence type="ECO:0000256" key="4">
    <source>
        <dbReference type="ARBA" id="ARBA00022553"/>
    </source>
</evidence>
<dbReference type="GO" id="GO:0008610">
    <property type="term" value="P:lipid biosynthetic process"/>
    <property type="evidence" value="ECO:0007669"/>
    <property type="project" value="UniProtKB-ARBA"/>
</dbReference>
<organism evidence="7 8">
    <name type="scientific">Streptantibioticus cattleyicolor (strain ATCC 35852 / DSM 46488 / JCM 4925 / NBRC 14057 / NRRL 8057)</name>
    <name type="common">Streptomyces cattleya</name>
    <dbReference type="NCBI Taxonomy" id="1003195"/>
    <lineage>
        <taxon>Bacteria</taxon>
        <taxon>Bacillati</taxon>
        <taxon>Actinomycetota</taxon>
        <taxon>Actinomycetes</taxon>
        <taxon>Kitasatosporales</taxon>
        <taxon>Streptomycetaceae</taxon>
        <taxon>Streptantibioticus</taxon>
    </lineage>
</organism>
<dbReference type="InterPro" id="IPR029058">
    <property type="entry name" value="AB_hydrolase_fold"/>
</dbReference>
<feature type="region of interest" description="Disordered" evidence="5">
    <location>
        <begin position="485"/>
        <end position="509"/>
    </location>
</feature>
<dbReference type="Proteomes" id="UP000007842">
    <property type="component" value="Plasmid pSCATT"/>
</dbReference>
<dbReference type="Pfam" id="PF08242">
    <property type="entry name" value="Methyltransf_12"/>
    <property type="match status" value="1"/>
</dbReference>
<keyword evidence="7" id="KW-0614">Plasmid</keyword>
<dbReference type="GO" id="GO:0009239">
    <property type="term" value="P:enterobactin biosynthetic process"/>
    <property type="evidence" value="ECO:0007669"/>
    <property type="project" value="TreeGrafter"/>
</dbReference>
<dbReference type="OrthoDB" id="2472181at2"/>
<feature type="region of interest" description="Disordered" evidence="5">
    <location>
        <begin position="1263"/>
        <end position="1291"/>
    </location>
</feature>
<dbReference type="SUPFAM" id="SSF53335">
    <property type="entry name" value="S-adenosyl-L-methionine-dependent methyltransferases"/>
    <property type="match status" value="1"/>
</dbReference>
<dbReference type="InterPro" id="IPR036736">
    <property type="entry name" value="ACP-like_sf"/>
</dbReference>
<dbReference type="HOGENOM" id="CLU_250618_0_0_11"/>
<dbReference type="KEGG" id="scy:SCATT_p11270"/>
<dbReference type="Gene3D" id="3.30.559.30">
    <property type="entry name" value="Nonribosomal peptide synthetase, condensation domain"/>
    <property type="match status" value="1"/>
</dbReference>
<dbReference type="CDD" id="cd02440">
    <property type="entry name" value="AdoMet_MTases"/>
    <property type="match status" value="1"/>
</dbReference>
<dbReference type="GO" id="GO:0009366">
    <property type="term" value="C:enterobactin synthetase complex"/>
    <property type="evidence" value="ECO:0007669"/>
    <property type="project" value="TreeGrafter"/>
</dbReference>
<dbReference type="PANTHER" id="PTHR45527">
    <property type="entry name" value="NONRIBOSOMAL PEPTIDE SYNTHETASE"/>
    <property type="match status" value="1"/>
</dbReference>
<dbReference type="Gene3D" id="3.40.50.980">
    <property type="match status" value="1"/>
</dbReference>
<dbReference type="Pfam" id="PF00550">
    <property type="entry name" value="PP-binding"/>
    <property type="match status" value="1"/>
</dbReference>
<dbReference type="FunFam" id="1.10.1200.10:FF:000016">
    <property type="entry name" value="Non-ribosomal peptide synthase"/>
    <property type="match status" value="1"/>
</dbReference>
<dbReference type="Pfam" id="PF00501">
    <property type="entry name" value="AMP-binding"/>
    <property type="match status" value="2"/>
</dbReference>
<dbReference type="Gene3D" id="3.30.559.10">
    <property type="entry name" value="Chloramphenicol acetyltransferase-like domain"/>
    <property type="match status" value="1"/>
</dbReference>
<dbReference type="InterPro" id="IPR023213">
    <property type="entry name" value="CAT-like_dom_sf"/>
</dbReference>
<dbReference type="InterPro" id="IPR001242">
    <property type="entry name" value="Condensation_dom"/>
</dbReference>
<keyword evidence="8" id="KW-1185">Reference proteome</keyword>
<evidence type="ECO:0000256" key="1">
    <source>
        <dbReference type="ARBA" id="ARBA00001957"/>
    </source>
</evidence>
<dbReference type="GO" id="GO:0072330">
    <property type="term" value="P:monocarboxylic acid biosynthetic process"/>
    <property type="evidence" value="ECO:0007669"/>
    <property type="project" value="UniProtKB-ARBA"/>
</dbReference>
<dbReference type="FunFam" id="3.30.559.10:FF:000012">
    <property type="entry name" value="Non-ribosomal peptide synthetase"/>
    <property type="match status" value="1"/>
</dbReference>
<dbReference type="InterPro" id="IPR009081">
    <property type="entry name" value="PP-bd_ACP"/>
</dbReference>
<dbReference type="InterPro" id="IPR013217">
    <property type="entry name" value="Methyltransf_12"/>
</dbReference>
<dbReference type="Gene3D" id="3.40.50.150">
    <property type="entry name" value="Vaccinia Virus protein VP39"/>
    <property type="match status" value="1"/>
</dbReference>
<evidence type="ECO:0000313" key="8">
    <source>
        <dbReference type="Proteomes" id="UP000007842"/>
    </source>
</evidence>
<accession>G8XEP7</accession>
<comment type="similarity">
    <text evidence="2">Belongs to the ATP-dependent AMP-binding enzyme family.</text>
</comment>